<evidence type="ECO:0000256" key="3">
    <source>
        <dbReference type="ARBA" id="ARBA00010703"/>
    </source>
</evidence>
<organism evidence="9 10">
    <name type="scientific">Blomia tropicalis</name>
    <name type="common">Mite</name>
    <dbReference type="NCBI Taxonomy" id="40697"/>
    <lineage>
        <taxon>Eukaryota</taxon>
        <taxon>Metazoa</taxon>
        <taxon>Ecdysozoa</taxon>
        <taxon>Arthropoda</taxon>
        <taxon>Chelicerata</taxon>
        <taxon>Arachnida</taxon>
        <taxon>Acari</taxon>
        <taxon>Acariformes</taxon>
        <taxon>Sarcoptiformes</taxon>
        <taxon>Astigmata</taxon>
        <taxon>Glycyphagoidea</taxon>
        <taxon>Echimyopodidae</taxon>
        <taxon>Blomia</taxon>
    </lineage>
</organism>
<dbReference type="GO" id="GO:0032259">
    <property type="term" value="P:methylation"/>
    <property type="evidence" value="ECO:0007669"/>
    <property type="project" value="UniProtKB-KW"/>
</dbReference>
<dbReference type="OMA" id="IIYEPIR"/>
<gene>
    <name evidence="9" type="ORF">RDWZM_001075</name>
</gene>
<feature type="binding site" evidence="8">
    <location>
        <position position="41"/>
    </location>
    <ligand>
        <name>S-adenosyl-L-methionine</name>
        <dbReference type="ChEBI" id="CHEBI:59789"/>
    </ligand>
</feature>
<dbReference type="PANTHER" id="PTHR13600">
    <property type="entry name" value="LEUCINE CARBOXYL METHYLTRANSFERASE"/>
    <property type="match status" value="1"/>
</dbReference>
<comment type="function">
    <text evidence="2 7">Methylates the carboxyl group of the C-terminal leucine residue of protein phosphatase 2A catalytic subunits to form alpha-leucine ester residues.</text>
</comment>
<keyword evidence="4 7" id="KW-0489">Methyltransferase</keyword>
<dbReference type="PIRSF" id="PIRSF016305">
    <property type="entry name" value="LCM_mtfrase"/>
    <property type="match status" value="1"/>
</dbReference>
<dbReference type="AlphaFoldDB" id="A0A9Q0MFD2"/>
<dbReference type="GO" id="GO:0018423">
    <property type="term" value="F:protein C-terminal leucine carboxyl O-methyltransferase activity"/>
    <property type="evidence" value="ECO:0007669"/>
    <property type="project" value="UniProtKB-EC"/>
</dbReference>
<comment type="caution">
    <text evidence="9">The sequence shown here is derived from an EMBL/GenBank/DDBJ whole genome shotgun (WGS) entry which is preliminary data.</text>
</comment>
<keyword evidence="10" id="KW-1185">Reference proteome</keyword>
<evidence type="ECO:0000256" key="7">
    <source>
        <dbReference type="PIRNR" id="PIRNR016305"/>
    </source>
</evidence>
<keyword evidence="5 7" id="KW-0808">Transferase</keyword>
<dbReference type="SUPFAM" id="SSF53335">
    <property type="entry name" value="S-adenosyl-L-methionine-dependent methyltransferases"/>
    <property type="match status" value="1"/>
</dbReference>
<feature type="binding site" evidence="8">
    <location>
        <position position="136"/>
    </location>
    <ligand>
        <name>S-adenosyl-L-methionine</name>
        <dbReference type="ChEBI" id="CHEBI:59789"/>
    </ligand>
</feature>
<evidence type="ECO:0000313" key="10">
    <source>
        <dbReference type="Proteomes" id="UP001142055"/>
    </source>
</evidence>
<evidence type="ECO:0000256" key="6">
    <source>
        <dbReference type="ARBA" id="ARBA00022691"/>
    </source>
</evidence>
<dbReference type="Gene3D" id="3.40.50.150">
    <property type="entry name" value="Vaccinia Virus protein VP39"/>
    <property type="match status" value="1"/>
</dbReference>
<comment type="similarity">
    <text evidence="3 7">Belongs to the methyltransferase superfamily. LCMT family.</text>
</comment>
<dbReference type="EMBL" id="JAPWDV010000001">
    <property type="protein sequence ID" value="KAJ6222530.1"/>
    <property type="molecule type" value="Genomic_DNA"/>
</dbReference>
<evidence type="ECO:0000256" key="2">
    <source>
        <dbReference type="ARBA" id="ARBA00003455"/>
    </source>
</evidence>
<evidence type="ECO:0000256" key="5">
    <source>
        <dbReference type="ARBA" id="ARBA00022679"/>
    </source>
</evidence>
<evidence type="ECO:0000313" key="9">
    <source>
        <dbReference type="EMBL" id="KAJ6222530.1"/>
    </source>
</evidence>
<dbReference type="GO" id="GO:0005829">
    <property type="term" value="C:cytosol"/>
    <property type="evidence" value="ECO:0007669"/>
    <property type="project" value="TreeGrafter"/>
</dbReference>
<accession>A0A9Q0MFD2</accession>
<dbReference type="InterPro" id="IPR016651">
    <property type="entry name" value="LCMT1"/>
</dbReference>
<keyword evidence="6 7" id="KW-0949">S-adenosyl-L-methionine</keyword>
<dbReference type="InterPro" id="IPR029063">
    <property type="entry name" value="SAM-dependent_MTases_sf"/>
</dbReference>
<proteinExistence type="inferred from homology"/>
<name>A0A9Q0MFD2_BLOTA</name>
<dbReference type="InterPro" id="IPR007213">
    <property type="entry name" value="Ppm1/Ppm2/Tcmp"/>
</dbReference>
<evidence type="ECO:0000256" key="1">
    <source>
        <dbReference type="ARBA" id="ARBA00000724"/>
    </source>
</evidence>
<protein>
    <recommendedName>
        <fullName evidence="7">Leucine carboxyl methyltransferase 1</fullName>
        <ecNumber evidence="7">2.1.1.233</ecNumber>
    </recommendedName>
</protein>
<comment type="catalytic activity">
    <reaction evidence="1 7">
        <text>[phosphatase 2A protein]-C-terminal L-leucine + S-adenosyl-L-methionine = [phosphatase 2A protein]-C-terminal L-leucine methyl ester + S-adenosyl-L-homocysteine</text>
        <dbReference type="Rhea" id="RHEA:48544"/>
        <dbReference type="Rhea" id="RHEA-COMP:12134"/>
        <dbReference type="Rhea" id="RHEA-COMP:12135"/>
        <dbReference type="ChEBI" id="CHEBI:57856"/>
        <dbReference type="ChEBI" id="CHEBI:59789"/>
        <dbReference type="ChEBI" id="CHEBI:90516"/>
        <dbReference type="ChEBI" id="CHEBI:90517"/>
        <dbReference type="EC" id="2.1.1.233"/>
    </reaction>
</comment>
<evidence type="ECO:0000256" key="8">
    <source>
        <dbReference type="PIRSR" id="PIRSR016305-1"/>
    </source>
</evidence>
<reference evidence="9" key="1">
    <citation type="submission" date="2022-12" db="EMBL/GenBank/DDBJ databases">
        <title>Genome assemblies of Blomia tropicalis.</title>
        <authorList>
            <person name="Cui Y."/>
        </authorList>
    </citation>
    <scope>NUCLEOTIDE SEQUENCE</scope>
    <source>
        <tissue evidence="9">Adult mites</tissue>
    </source>
</reference>
<evidence type="ECO:0000256" key="4">
    <source>
        <dbReference type="ARBA" id="ARBA00022603"/>
    </source>
</evidence>
<dbReference type="Pfam" id="PF04072">
    <property type="entry name" value="LCM"/>
    <property type="match status" value="1"/>
</dbReference>
<feature type="binding site" evidence="8">
    <location>
        <position position="16"/>
    </location>
    <ligand>
        <name>S-adenosyl-L-methionine</name>
        <dbReference type="ChEBI" id="CHEBI:59789"/>
    </ligand>
</feature>
<dbReference type="Proteomes" id="UP001142055">
    <property type="component" value="Chromosome 1"/>
</dbReference>
<dbReference type="EC" id="2.1.1.233" evidence="7"/>
<dbReference type="PANTHER" id="PTHR13600:SF33">
    <property type="entry name" value="LEUCINE CARBOXYL METHYLTRANSFERASE 1"/>
    <property type="match status" value="1"/>
</dbReference>
<sequence length="267" mass="31007">MPLKRTPEINRGYYSRVYAIAHSVETFCRREGATAQIVNIGSGFDTLFWRLKSNTFSTYVDVDSTDVVEHKIRAIKQHPELLEPCGTLNGQSNTSNFHSDRYHAIAQDATKGRQLIDKLVNKCAINRNQPILFIFECVLLYWSEEARTNLFYALNKQFTNCNIVIFDIVNTMDKFSSLMQQSLYESNTPLLGANSTRTLEDWNQQLQRSGARHVQSWLMTEVYQKLIDQNEKSKIERIEFLDEIELLFQLFNHYCLILASNNSPTDW</sequence>